<dbReference type="InterPro" id="IPR004868">
    <property type="entry name" value="DNA-dir_DNA_pol_B_mt/vir"/>
</dbReference>
<evidence type="ECO:0000256" key="3">
    <source>
        <dbReference type="ARBA" id="ARBA00022679"/>
    </source>
</evidence>
<feature type="region of interest" description="Disordered" evidence="9">
    <location>
        <begin position="44"/>
        <end position="68"/>
    </location>
</feature>
<dbReference type="PANTHER" id="PTHR33568:SF3">
    <property type="entry name" value="DNA-DIRECTED DNA POLYMERASE"/>
    <property type="match status" value="1"/>
</dbReference>
<proteinExistence type="inferred from homology"/>
<protein>
    <recommendedName>
        <fullName evidence="2">DNA-directed DNA polymerase</fullName>
        <ecNumber evidence="2">2.7.7.7</ecNumber>
    </recommendedName>
</protein>
<dbReference type="InterPro" id="IPR012337">
    <property type="entry name" value="RNaseH-like_sf"/>
</dbReference>
<comment type="catalytic activity">
    <reaction evidence="8">
        <text>DNA(n) + a 2'-deoxyribonucleoside 5'-triphosphate = DNA(n+1) + diphosphate</text>
        <dbReference type="Rhea" id="RHEA:22508"/>
        <dbReference type="Rhea" id="RHEA-COMP:17339"/>
        <dbReference type="Rhea" id="RHEA-COMP:17340"/>
        <dbReference type="ChEBI" id="CHEBI:33019"/>
        <dbReference type="ChEBI" id="CHEBI:61560"/>
        <dbReference type="ChEBI" id="CHEBI:173112"/>
        <dbReference type="EC" id="2.7.7.7"/>
    </reaction>
</comment>
<dbReference type="GO" id="GO:0006260">
    <property type="term" value="P:DNA replication"/>
    <property type="evidence" value="ECO:0007669"/>
    <property type="project" value="UniProtKB-KW"/>
</dbReference>
<evidence type="ECO:0000256" key="1">
    <source>
        <dbReference type="ARBA" id="ARBA00005755"/>
    </source>
</evidence>
<dbReference type="InterPro" id="IPR036397">
    <property type="entry name" value="RNaseH_sf"/>
</dbReference>
<organism evidence="11 12">
    <name type="scientific">Caenorhabditis angaria</name>
    <dbReference type="NCBI Taxonomy" id="860376"/>
    <lineage>
        <taxon>Eukaryota</taxon>
        <taxon>Metazoa</taxon>
        <taxon>Ecdysozoa</taxon>
        <taxon>Nematoda</taxon>
        <taxon>Chromadorea</taxon>
        <taxon>Rhabditida</taxon>
        <taxon>Rhabditina</taxon>
        <taxon>Rhabditomorpha</taxon>
        <taxon>Rhabditoidea</taxon>
        <taxon>Rhabditidae</taxon>
        <taxon>Peloderinae</taxon>
        <taxon>Caenorhabditis</taxon>
    </lineage>
</organism>
<dbReference type="AlphaFoldDB" id="A0A9P1N776"/>
<feature type="domain" description="DNA-directed DNA polymerase family B mitochondria/virus" evidence="10">
    <location>
        <begin position="435"/>
        <end position="601"/>
    </location>
</feature>
<dbReference type="GO" id="GO:0000166">
    <property type="term" value="F:nucleotide binding"/>
    <property type="evidence" value="ECO:0007669"/>
    <property type="project" value="InterPro"/>
</dbReference>
<evidence type="ECO:0000256" key="2">
    <source>
        <dbReference type="ARBA" id="ARBA00012417"/>
    </source>
</evidence>
<dbReference type="Gene3D" id="3.30.420.10">
    <property type="entry name" value="Ribonuclease H-like superfamily/Ribonuclease H"/>
    <property type="match status" value="1"/>
</dbReference>
<name>A0A9P1N776_9PELO</name>
<evidence type="ECO:0000256" key="4">
    <source>
        <dbReference type="ARBA" id="ARBA00022695"/>
    </source>
</evidence>
<evidence type="ECO:0000256" key="5">
    <source>
        <dbReference type="ARBA" id="ARBA00022705"/>
    </source>
</evidence>
<dbReference type="EC" id="2.7.7.7" evidence="2"/>
<dbReference type="SUPFAM" id="SSF53098">
    <property type="entry name" value="Ribonuclease H-like"/>
    <property type="match status" value="1"/>
</dbReference>
<keyword evidence="7" id="KW-0238">DNA-binding</keyword>
<dbReference type="Gene3D" id="3.40.960.10">
    <property type="entry name" value="VSR Endonuclease"/>
    <property type="match status" value="1"/>
</dbReference>
<evidence type="ECO:0000313" key="12">
    <source>
        <dbReference type="Proteomes" id="UP001152747"/>
    </source>
</evidence>
<sequence>MDSGSIQVHPNGDIAIITDTGTQLLCVGSHEHAALKNVLELANKGQQGGGEKRKNPDEPDAETGEKKKKTTYKFVTDSELAELDNYMYEANMDVVRKNPGRLAIPNIKMKFRNLSVKGVTPMEIMEKCFDIIIRKGISIADGNLETTKIVVGLSHPQLMEKSFWMCNRTYQMINGFTLHNEIARIMQSNKELVIDEHFEMDMHILKNQNNHVGGCRSKCKKVNNSLYADQRCGAKAFVLGEGQCLLKAVAIAMANHNYQNGGIADKKYWRSITRYPIIQKDAARVIEETSGLEHKQEHSIEDLKQIAECYPDWNFLLFERNSFSSTATKIEEMNPGKTKYVTLLYFDNHYDFVKKSKSVINSRNNNDRGKEGKFVPLPAHIVNTICWETWCHDCVEGEKCKSCPGSGSINHYDVSGRETVISKFTDMLLHNEKFNKAIVLAHNGGCYDHYFVIGEMIFQHGRFPQLTRKGRKIIVAHLPGENPKFGGERCNQLTFKDSLNFLPMALSKLPAAFGIKEMAKGFYPHFFNTPENYGKVLNELPPLEYYNVLSMQNPEGLIKFHEKNRMQKFDCDGERLKYCQSDVQITMAALKKFCEVCEQIFGKGFTNLKSEGGNISDFYNSEFCHASDEIRTYQIREIGYIPENGFPKRTQSKLAIKYLFWLSKMTGQKIQHLRCGGEKRIIVESKTFYVDGYDEKNNEIIEIYGCCVHGCLKCNQPDARNPLDTIKTNGEILEETIKRQAILEKAGYVVKVVWEHEIREQMASNRNMKQFFAQCRHTSCLRPRDAMYGGRTQPFKYILIADKCENIRYLDFCSLYPFVNMTAAYPTGQPEIITENFDYASGSLQYRGLVYCDVNPSKNLELPILPYRAGGKLLFPLCRSCAENMDASSECTHRNVQQRYLTGTWYSEELKLALENGYELLRIHEVWHWDDSKWQTGGFFARYLKPLLKMKHEASGWPSGVVTEEERLKHIQDIENTDGVKLTYEKIEKNPALRSMAKLFLNSAWEYEMTSLDDIQHDITMISRMKLDDYLDTKKYANVVFGVITTAVARLILYGAMKMVGHERLGYCDTDSIVFIEKDGENLCGDLVGTGLGKLESEVPEGLKIAKFVAVAPKCYCYELTKMDGTHVKFVIKAKGVTLDAANSNIVTFGEMERMAKELIAEQHIEPIHAKVRGMKKKMLVSITNYETRKIVQPVVDKLRLCKDGTTLPHGYNNNEIIRDYLFE</sequence>
<feature type="domain" description="DNA-directed DNA polymerase family B mitochondria/virus" evidence="10">
    <location>
        <begin position="784"/>
        <end position="955"/>
    </location>
</feature>
<keyword evidence="3" id="KW-0808">Transferase</keyword>
<dbReference type="PANTHER" id="PTHR33568">
    <property type="entry name" value="DNA POLYMERASE"/>
    <property type="match status" value="1"/>
</dbReference>
<keyword evidence="4" id="KW-0548">Nucleotidyltransferase</keyword>
<keyword evidence="6" id="KW-0239">DNA-directed DNA polymerase</keyword>
<dbReference type="EMBL" id="CANHGI010000005">
    <property type="protein sequence ID" value="CAI5452334.1"/>
    <property type="molecule type" value="Genomic_DNA"/>
</dbReference>
<dbReference type="Pfam" id="PF03175">
    <property type="entry name" value="DNA_pol_B_2"/>
    <property type="match status" value="2"/>
</dbReference>
<evidence type="ECO:0000256" key="6">
    <source>
        <dbReference type="ARBA" id="ARBA00022932"/>
    </source>
</evidence>
<dbReference type="GO" id="GO:0003887">
    <property type="term" value="F:DNA-directed DNA polymerase activity"/>
    <property type="evidence" value="ECO:0007669"/>
    <property type="project" value="UniProtKB-KW"/>
</dbReference>
<gene>
    <name evidence="11" type="ORF">CAMP_LOCUS14971</name>
</gene>
<evidence type="ECO:0000313" key="11">
    <source>
        <dbReference type="EMBL" id="CAI5452334.1"/>
    </source>
</evidence>
<evidence type="ECO:0000256" key="7">
    <source>
        <dbReference type="ARBA" id="ARBA00023125"/>
    </source>
</evidence>
<dbReference type="InterPro" id="IPR043502">
    <property type="entry name" value="DNA/RNA_pol_sf"/>
</dbReference>
<evidence type="ECO:0000256" key="8">
    <source>
        <dbReference type="ARBA" id="ARBA00049244"/>
    </source>
</evidence>
<dbReference type="Proteomes" id="UP001152747">
    <property type="component" value="Unassembled WGS sequence"/>
</dbReference>
<evidence type="ECO:0000256" key="9">
    <source>
        <dbReference type="SAM" id="MobiDB-lite"/>
    </source>
</evidence>
<accession>A0A9P1N776</accession>
<reference evidence="11" key="1">
    <citation type="submission" date="2022-11" db="EMBL/GenBank/DDBJ databases">
        <authorList>
            <person name="Kikuchi T."/>
        </authorList>
    </citation>
    <scope>NUCLEOTIDE SEQUENCE</scope>
    <source>
        <strain evidence="11">PS1010</strain>
    </source>
</reference>
<dbReference type="GO" id="GO:0042575">
    <property type="term" value="C:DNA polymerase complex"/>
    <property type="evidence" value="ECO:0007669"/>
    <property type="project" value="UniProtKB-ARBA"/>
</dbReference>
<comment type="caution">
    <text evidence="11">The sequence shown here is derived from an EMBL/GenBank/DDBJ whole genome shotgun (WGS) entry which is preliminary data.</text>
</comment>
<dbReference type="InterPro" id="IPR023211">
    <property type="entry name" value="DNA_pol_palm_dom_sf"/>
</dbReference>
<keyword evidence="5" id="KW-0235">DNA replication</keyword>
<dbReference type="OrthoDB" id="5876545at2759"/>
<keyword evidence="12" id="KW-1185">Reference proteome</keyword>
<dbReference type="GO" id="GO:0003677">
    <property type="term" value="F:DNA binding"/>
    <property type="evidence" value="ECO:0007669"/>
    <property type="project" value="UniProtKB-KW"/>
</dbReference>
<evidence type="ECO:0000259" key="10">
    <source>
        <dbReference type="Pfam" id="PF03175"/>
    </source>
</evidence>
<dbReference type="Gene3D" id="3.90.1600.10">
    <property type="entry name" value="Palm domain of DNA polymerase"/>
    <property type="match status" value="1"/>
</dbReference>
<comment type="similarity">
    <text evidence="1">Belongs to the DNA polymerase type-B family.</text>
</comment>
<dbReference type="SUPFAM" id="SSF56672">
    <property type="entry name" value="DNA/RNA polymerases"/>
    <property type="match status" value="1"/>
</dbReference>